<name>A0A062XT70_9BACT</name>
<keyword evidence="1" id="KW-0732">Signal</keyword>
<dbReference type="EMBL" id="JMFG01000014">
    <property type="protein sequence ID" value="KDA54023.1"/>
    <property type="molecule type" value="Genomic_DNA"/>
</dbReference>
<evidence type="ECO:0000313" key="2">
    <source>
        <dbReference type="EMBL" id="KDA54023.1"/>
    </source>
</evidence>
<feature type="chain" id="PRO_5001616372" evidence="1">
    <location>
        <begin position="19"/>
        <end position="340"/>
    </location>
</feature>
<dbReference type="AlphaFoldDB" id="A0A062XT70"/>
<dbReference type="RefSeq" id="WP_038048489.1">
    <property type="nucleotide sequence ID" value="NZ_JMFG01000014.1"/>
</dbReference>
<sequence>MKRILLALGLVLSGASWASDPVTLDRNGVLWRLTATETGTVLVGSKDGVEVARSIVPFPLGLDGQSDSHLQLLADELTGKVVVAWQRNWSQDYSDLVLAVWNSGNWERVTYITRDASAHPRNPVLKLARATSTYPNPQNPSKTLTVTESFALLLWWQGTGDGEGAALAVLRLTADPNDAEALSIYPLDTELGVGLACNQPIPPEVVAYPSFGVEPVGPTSHILVASPSSCLLFIFQMRFELSPPPETNEDQGGLGAVAMRRRHTPIFGVRKVLPVTRELSAEGTRAVLGADLQPVLYRVVPEGVEYTVASDQGWSPKRLLKLSEGVTLDQAIALVENLAR</sequence>
<dbReference type="STRING" id="1312852.EG19_01505"/>
<reference evidence="2 3" key="1">
    <citation type="submission" date="2014-04" db="EMBL/GenBank/DDBJ databases">
        <title>The Genome Sequence of Thermoanaerobaculum aquaticum MP-01, The First Cultivated Group 23 Acidobacterium.</title>
        <authorList>
            <person name="Stamps B.W."/>
            <person name="Losey N.A."/>
            <person name="Lawson P.A."/>
            <person name="Stevenson B.S."/>
        </authorList>
    </citation>
    <scope>NUCLEOTIDE SEQUENCE [LARGE SCALE GENOMIC DNA]</scope>
    <source>
        <strain evidence="2 3">MP-01</strain>
    </source>
</reference>
<protein>
    <submittedName>
        <fullName evidence="2">Uncharacterized protein</fullName>
    </submittedName>
</protein>
<proteinExistence type="predicted"/>
<accession>A0A062XT70</accession>
<gene>
    <name evidence="2" type="ORF">EG19_01505</name>
</gene>
<dbReference type="Proteomes" id="UP000027284">
    <property type="component" value="Unassembled WGS sequence"/>
</dbReference>
<evidence type="ECO:0000313" key="3">
    <source>
        <dbReference type="Proteomes" id="UP000027284"/>
    </source>
</evidence>
<evidence type="ECO:0000256" key="1">
    <source>
        <dbReference type="SAM" id="SignalP"/>
    </source>
</evidence>
<keyword evidence="3" id="KW-1185">Reference proteome</keyword>
<organism evidence="2 3">
    <name type="scientific">Thermoanaerobaculum aquaticum</name>
    <dbReference type="NCBI Taxonomy" id="1312852"/>
    <lineage>
        <taxon>Bacteria</taxon>
        <taxon>Pseudomonadati</taxon>
        <taxon>Acidobacteriota</taxon>
        <taxon>Thermoanaerobaculia</taxon>
        <taxon>Thermoanaerobaculales</taxon>
        <taxon>Thermoanaerobaculaceae</taxon>
        <taxon>Thermoanaerobaculum</taxon>
    </lineage>
</organism>
<comment type="caution">
    <text evidence="2">The sequence shown here is derived from an EMBL/GenBank/DDBJ whole genome shotgun (WGS) entry which is preliminary data.</text>
</comment>
<feature type="signal peptide" evidence="1">
    <location>
        <begin position="1"/>
        <end position="18"/>
    </location>
</feature>